<gene>
    <name evidence="3" type="ORF">CTI12_AA232830</name>
</gene>
<dbReference type="GO" id="GO:0004776">
    <property type="term" value="F:succinate-CoA ligase (GDP-forming) activity"/>
    <property type="evidence" value="ECO:0007669"/>
    <property type="project" value="TreeGrafter"/>
</dbReference>
<evidence type="ECO:0000256" key="1">
    <source>
        <dbReference type="SAM" id="MobiDB-lite"/>
    </source>
</evidence>
<evidence type="ECO:0000313" key="4">
    <source>
        <dbReference type="Proteomes" id="UP000245207"/>
    </source>
</evidence>
<dbReference type="InterPro" id="IPR036291">
    <property type="entry name" value="NAD(P)-bd_dom_sf"/>
</dbReference>
<dbReference type="Pfam" id="PF02629">
    <property type="entry name" value="CoA_binding"/>
    <property type="match status" value="1"/>
</dbReference>
<accession>A0A2U1NT38</accession>
<reference evidence="3 4" key="1">
    <citation type="journal article" date="2018" name="Mol. Plant">
        <title>The genome of Artemisia annua provides insight into the evolution of Asteraceae family and artemisinin biosynthesis.</title>
        <authorList>
            <person name="Shen Q."/>
            <person name="Zhang L."/>
            <person name="Liao Z."/>
            <person name="Wang S."/>
            <person name="Yan T."/>
            <person name="Shi P."/>
            <person name="Liu M."/>
            <person name="Fu X."/>
            <person name="Pan Q."/>
            <person name="Wang Y."/>
            <person name="Lv Z."/>
            <person name="Lu X."/>
            <person name="Zhang F."/>
            <person name="Jiang W."/>
            <person name="Ma Y."/>
            <person name="Chen M."/>
            <person name="Hao X."/>
            <person name="Li L."/>
            <person name="Tang Y."/>
            <person name="Lv G."/>
            <person name="Zhou Y."/>
            <person name="Sun X."/>
            <person name="Brodelius P.E."/>
            <person name="Rose J.K.C."/>
            <person name="Tang K."/>
        </authorList>
    </citation>
    <scope>NUCLEOTIDE SEQUENCE [LARGE SCALE GENOMIC DNA]</scope>
    <source>
        <strain evidence="4">cv. Huhao1</strain>
        <tissue evidence="3">Leaf</tissue>
    </source>
</reference>
<dbReference type="GO" id="GO:0009361">
    <property type="term" value="C:succinate-CoA ligase complex (ADP-forming)"/>
    <property type="evidence" value="ECO:0007669"/>
    <property type="project" value="TreeGrafter"/>
</dbReference>
<sequence>MCLELGQLASEVLPSVADAKAETKANASIIYVPPPIAAATIMEALEAELDLIVCITLGIPQHDMVKAVKAALLQQSKTRLIGPNCPGIKCAVVKMLPKNRLLGIPMHFESITATIRKRAHAETSLVSGSEMDGGDTEAHFESVTTAGGGHRKRQQAVASVPQTPGWYNLRRHKT</sequence>
<proteinExistence type="predicted"/>
<dbReference type="AlphaFoldDB" id="A0A2U1NT38"/>
<dbReference type="InterPro" id="IPR003781">
    <property type="entry name" value="CoA-bd"/>
</dbReference>
<protein>
    <submittedName>
        <fullName evidence="3">Succinyl-CoA ligase, alpha subunit</fullName>
    </submittedName>
</protein>
<feature type="region of interest" description="Disordered" evidence="1">
    <location>
        <begin position="145"/>
        <end position="174"/>
    </location>
</feature>
<dbReference type="OrthoDB" id="1664372at2759"/>
<feature type="domain" description="CoA-binding" evidence="2">
    <location>
        <begin position="11"/>
        <end position="58"/>
    </location>
</feature>
<evidence type="ECO:0000259" key="2">
    <source>
        <dbReference type="Pfam" id="PF02629"/>
    </source>
</evidence>
<dbReference type="Gene3D" id="3.40.50.720">
    <property type="entry name" value="NAD(P)-binding Rossmann-like Domain"/>
    <property type="match status" value="1"/>
</dbReference>
<organism evidence="3 4">
    <name type="scientific">Artemisia annua</name>
    <name type="common">Sweet wormwood</name>
    <dbReference type="NCBI Taxonomy" id="35608"/>
    <lineage>
        <taxon>Eukaryota</taxon>
        <taxon>Viridiplantae</taxon>
        <taxon>Streptophyta</taxon>
        <taxon>Embryophyta</taxon>
        <taxon>Tracheophyta</taxon>
        <taxon>Spermatophyta</taxon>
        <taxon>Magnoliopsida</taxon>
        <taxon>eudicotyledons</taxon>
        <taxon>Gunneridae</taxon>
        <taxon>Pentapetalae</taxon>
        <taxon>asterids</taxon>
        <taxon>campanulids</taxon>
        <taxon>Asterales</taxon>
        <taxon>Asteraceae</taxon>
        <taxon>Asteroideae</taxon>
        <taxon>Anthemideae</taxon>
        <taxon>Artemisiinae</taxon>
        <taxon>Artemisia</taxon>
    </lineage>
</organism>
<keyword evidence="4" id="KW-1185">Reference proteome</keyword>
<evidence type="ECO:0000313" key="3">
    <source>
        <dbReference type="EMBL" id="PWA76627.1"/>
    </source>
</evidence>
<name>A0A2U1NT38_ARTAN</name>
<dbReference type="Proteomes" id="UP000245207">
    <property type="component" value="Unassembled WGS sequence"/>
</dbReference>
<dbReference type="GO" id="GO:0004775">
    <property type="term" value="F:succinate-CoA ligase (ADP-forming) activity"/>
    <property type="evidence" value="ECO:0007669"/>
    <property type="project" value="TreeGrafter"/>
</dbReference>
<dbReference type="STRING" id="35608.A0A2U1NT38"/>
<dbReference type="GO" id="GO:0006099">
    <property type="term" value="P:tricarboxylic acid cycle"/>
    <property type="evidence" value="ECO:0007669"/>
    <property type="project" value="TreeGrafter"/>
</dbReference>
<dbReference type="GO" id="GO:0005739">
    <property type="term" value="C:mitochondrion"/>
    <property type="evidence" value="ECO:0007669"/>
    <property type="project" value="TreeGrafter"/>
</dbReference>
<dbReference type="SUPFAM" id="SSF51735">
    <property type="entry name" value="NAD(P)-binding Rossmann-fold domains"/>
    <property type="match status" value="1"/>
</dbReference>
<dbReference type="PANTHER" id="PTHR11117:SF2">
    <property type="entry name" value="SUCCINATE--COA LIGASE [ADP_GDP-FORMING] SUBUNIT ALPHA, MITOCHONDRIAL"/>
    <property type="match status" value="1"/>
</dbReference>
<dbReference type="EMBL" id="PKPP01002243">
    <property type="protein sequence ID" value="PWA76627.1"/>
    <property type="molecule type" value="Genomic_DNA"/>
</dbReference>
<dbReference type="PANTHER" id="PTHR11117">
    <property type="entry name" value="SUCCINYL-COA LIGASE SUBUNIT ALPHA"/>
    <property type="match status" value="1"/>
</dbReference>
<comment type="caution">
    <text evidence="3">The sequence shown here is derived from an EMBL/GenBank/DDBJ whole genome shotgun (WGS) entry which is preliminary data.</text>
</comment>
<keyword evidence="3" id="KW-0436">Ligase</keyword>